<keyword evidence="3" id="KW-1185">Reference proteome</keyword>
<protein>
    <recommendedName>
        <fullName evidence="1">DinB-like domain-containing protein</fullName>
    </recommendedName>
</protein>
<feature type="domain" description="DinB-like" evidence="1">
    <location>
        <begin position="10"/>
        <end position="159"/>
    </location>
</feature>
<evidence type="ECO:0000313" key="2">
    <source>
        <dbReference type="EMBL" id="OCT12148.1"/>
    </source>
</evidence>
<gene>
    <name evidence="2" type="ORF">A8709_30310</name>
</gene>
<dbReference type="OrthoDB" id="1495892at2"/>
<dbReference type="RefSeq" id="WP_065856166.1">
    <property type="nucleotide sequence ID" value="NZ_LYPC01000027.1"/>
</dbReference>
<proteinExistence type="predicted"/>
<reference evidence="3" key="1">
    <citation type="submission" date="2016-05" db="EMBL/GenBank/DDBJ databases">
        <title>Paenibacillus oryzae. sp. nov., isolated from the rice root.</title>
        <authorList>
            <person name="Zhang J."/>
            <person name="Zhang X."/>
        </authorList>
    </citation>
    <scope>NUCLEOTIDE SEQUENCE [LARGE SCALE GENOMIC DNA]</scope>
    <source>
        <strain evidence="3">KCTC13222</strain>
    </source>
</reference>
<accession>A0A1C0ZVS9</accession>
<dbReference type="SUPFAM" id="SSF109854">
    <property type="entry name" value="DinB/YfiT-like putative metalloenzymes"/>
    <property type="match status" value="1"/>
</dbReference>
<dbReference type="InterPro" id="IPR024775">
    <property type="entry name" value="DinB-like"/>
</dbReference>
<evidence type="ECO:0000259" key="1">
    <source>
        <dbReference type="Pfam" id="PF12867"/>
    </source>
</evidence>
<dbReference type="Pfam" id="PF12867">
    <property type="entry name" value="DinB_2"/>
    <property type="match status" value="1"/>
</dbReference>
<dbReference type="AlphaFoldDB" id="A0A1C0ZVS9"/>
<dbReference type="Gene3D" id="1.20.120.450">
    <property type="entry name" value="dinb family like domain"/>
    <property type="match status" value="1"/>
</dbReference>
<name>A0A1C0ZVS9_9BACL</name>
<dbReference type="Proteomes" id="UP000093309">
    <property type="component" value="Unassembled WGS sequence"/>
</dbReference>
<comment type="caution">
    <text evidence="2">The sequence shown here is derived from an EMBL/GenBank/DDBJ whole genome shotgun (WGS) entry which is preliminary data.</text>
</comment>
<dbReference type="EMBL" id="LYPC01000027">
    <property type="protein sequence ID" value="OCT12148.1"/>
    <property type="molecule type" value="Genomic_DNA"/>
</dbReference>
<dbReference type="InterPro" id="IPR034660">
    <property type="entry name" value="DinB/YfiT-like"/>
</dbReference>
<organism evidence="2 3">
    <name type="scientific">Paenibacillus pectinilyticus</name>
    <dbReference type="NCBI Taxonomy" id="512399"/>
    <lineage>
        <taxon>Bacteria</taxon>
        <taxon>Bacillati</taxon>
        <taxon>Bacillota</taxon>
        <taxon>Bacilli</taxon>
        <taxon>Bacillales</taxon>
        <taxon>Paenibacillaceae</taxon>
        <taxon>Paenibacillus</taxon>
    </lineage>
</organism>
<evidence type="ECO:0000313" key="3">
    <source>
        <dbReference type="Proteomes" id="UP000093309"/>
    </source>
</evidence>
<sequence>MSKIEQTLSEFEKHLAEMLTLIDSLTEEQLNWKLFSPVGSNEYWSIRQMIAHVEEVNYFWLPQIKELIANPSRRFGRALEEWAVRKAAVDKANERELSDMLGRIKESIPFIRQELGSITDEQMDLPITPLQEVPPGYEFTLSFLVNHVYPEHIEAHIKQMHRNLFAYTQYH</sequence>